<dbReference type="OrthoDB" id="3830579at2759"/>
<dbReference type="STRING" id="268505.A0A2A9PFZ9"/>
<dbReference type="InterPro" id="IPR011008">
    <property type="entry name" value="Dimeric_a/b-barrel"/>
</dbReference>
<reference evidence="1 2" key="1">
    <citation type="journal article" date="2015" name="BMC Genomics">
        <title>Gene expression during zombie ant biting behavior reflects the complexity underlying fungal parasitic behavioral manipulation.</title>
        <authorList>
            <person name="de Bekker C."/>
            <person name="Ohm R.A."/>
            <person name="Loreto R.G."/>
            <person name="Sebastian A."/>
            <person name="Albert I."/>
            <person name="Merrow M."/>
            <person name="Brachmann A."/>
            <person name="Hughes D.P."/>
        </authorList>
    </citation>
    <scope>NUCLEOTIDE SEQUENCE [LARGE SCALE GENOMIC DNA]</scope>
    <source>
        <strain evidence="1 2">SC16a</strain>
    </source>
</reference>
<keyword evidence="2" id="KW-1185">Reference proteome</keyword>
<dbReference type="AlphaFoldDB" id="A0A2A9PFZ9"/>
<dbReference type="EMBL" id="LAZP02000175">
    <property type="protein sequence ID" value="PFH59756.1"/>
    <property type="molecule type" value="Genomic_DNA"/>
</dbReference>
<evidence type="ECO:0008006" key="3">
    <source>
        <dbReference type="Google" id="ProtNLM"/>
    </source>
</evidence>
<comment type="caution">
    <text evidence="1">The sequence shown here is derived from an EMBL/GenBank/DDBJ whole genome shotgun (WGS) entry which is preliminary data.</text>
</comment>
<evidence type="ECO:0000313" key="1">
    <source>
        <dbReference type="EMBL" id="PFH59756.1"/>
    </source>
</evidence>
<proteinExistence type="predicted"/>
<protein>
    <recommendedName>
        <fullName evidence="3">ABM domain-containing protein</fullName>
    </recommendedName>
</protein>
<evidence type="ECO:0000313" key="2">
    <source>
        <dbReference type="Proteomes" id="UP000037136"/>
    </source>
</evidence>
<dbReference type="SUPFAM" id="SSF54909">
    <property type="entry name" value="Dimeric alpha+beta barrel"/>
    <property type="match status" value="1"/>
</dbReference>
<name>A0A2A9PFZ9_OPHUN</name>
<gene>
    <name evidence="1" type="ORF">XA68_11911</name>
</gene>
<dbReference type="Proteomes" id="UP000037136">
    <property type="component" value="Unassembled WGS sequence"/>
</dbReference>
<dbReference type="Gene3D" id="3.30.70.100">
    <property type="match status" value="1"/>
</dbReference>
<organism evidence="1 2">
    <name type="scientific">Ophiocordyceps unilateralis</name>
    <name type="common">Zombie-ant fungus</name>
    <name type="synonym">Torrubia unilateralis</name>
    <dbReference type="NCBI Taxonomy" id="268505"/>
    <lineage>
        <taxon>Eukaryota</taxon>
        <taxon>Fungi</taxon>
        <taxon>Dikarya</taxon>
        <taxon>Ascomycota</taxon>
        <taxon>Pezizomycotina</taxon>
        <taxon>Sordariomycetes</taxon>
        <taxon>Hypocreomycetidae</taxon>
        <taxon>Hypocreales</taxon>
        <taxon>Ophiocordycipitaceae</taxon>
        <taxon>Ophiocordyceps</taxon>
    </lineage>
</organism>
<sequence length="215" mass="23450">MATTTLELITITFKPSLKPDGDSPPSSFFSVCDQVRSVSGVAGIHHGSVLERPTDWLVAVRWESSAALDDFIASPQRTAWLAAVRALADGYLVRRATLHGRLVDALSAPCTEVFYAFGTDDDFVDARLRPFADALAAERMTGHHASAWGPLDLVVCHGCEQPPTEGPAVVMLLGWDSKEAHLAHRGDDKTIDRHIHVVREGRKSVEICHVNMTKS</sequence>
<accession>A0A2A9PFZ9</accession>
<reference evidence="1 2" key="2">
    <citation type="journal article" date="2017" name="Sci. Rep.">
        <title>Ant-infecting Ophiocordyceps genomes reveal a high diversity of potential behavioral manipulation genes and a possible major role for enterotoxins.</title>
        <authorList>
            <person name="de Bekker C."/>
            <person name="Ohm R.A."/>
            <person name="Evans H.C."/>
            <person name="Brachmann A."/>
            <person name="Hughes D.P."/>
        </authorList>
    </citation>
    <scope>NUCLEOTIDE SEQUENCE [LARGE SCALE GENOMIC DNA]</scope>
    <source>
        <strain evidence="1 2">SC16a</strain>
    </source>
</reference>